<keyword evidence="2" id="KW-1133">Transmembrane helix</keyword>
<keyword evidence="2" id="KW-0812">Transmembrane</keyword>
<name>A0ABT6NCM0_9FIRM</name>
<dbReference type="Proteomes" id="UP001158045">
    <property type="component" value="Unassembled WGS sequence"/>
</dbReference>
<evidence type="ECO:0000313" key="3">
    <source>
        <dbReference type="EMBL" id="MDH8678115.1"/>
    </source>
</evidence>
<proteinExistence type="predicted"/>
<feature type="compositionally biased region" description="Basic and acidic residues" evidence="1">
    <location>
        <begin position="1"/>
        <end position="14"/>
    </location>
</feature>
<feature type="transmembrane region" description="Helical" evidence="2">
    <location>
        <begin position="36"/>
        <end position="58"/>
    </location>
</feature>
<evidence type="ECO:0000313" key="4">
    <source>
        <dbReference type="Proteomes" id="UP001158045"/>
    </source>
</evidence>
<gene>
    <name evidence="3" type="ORF">QE109_08145</name>
</gene>
<sequence>MEQNEMRHQSDEYGQRQPSTGSRRNENPEPVSMKEWIITMLILMIPLVNLVMPFVWAFGGSANPSKANFFKAQIIVALVGIVLWFLFVGALIMPMFRSMY</sequence>
<protein>
    <submittedName>
        <fullName evidence="3">Uncharacterized protein</fullName>
    </submittedName>
</protein>
<evidence type="ECO:0000256" key="1">
    <source>
        <dbReference type="SAM" id="MobiDB-lite"/>
    </source>
</evidence>
<dbReference type="RefSeq" id="WP_281093942.1">
    <property type="nucleotide sequence ID" value="NZ_JARYZI010000004.1"/>
</dbReference>
<feature type="transmembrane region" description="Helical" evidence="2">
    <location>
        <begin position="70"/>
        <end position="93"/>
    </location>
</feature>
<organism evidence="3 4">
    <name type="scientific">Fusibacter bizertensis</name>
    <dbReference type="NCBI Taxonomy" id="1488331"/>
    <lineage>
        <taxon>Bacteria</taxon>
        <taxon>Bacillati</taxon>
        <taxon>Bacillota</taxon>
        <taxon>Clostridia</taxon>
        <taxon>Eubacteriales</taxon>
        <taxon>Eubacteriales Family XII. Incertae Sedis</taxon>
        <taxon>Fusibacter</taxon>
    </lineage>
</organism>
<keyword evidence="4" id="KW-1185">Reference proteome</keyword>
<feature type="region of interest" description="Disordered" evidence="1">
    <location>
        <begin position="1"/>
        <end position="28"/>
    </location>
</feature>
<reference evidence="3 4" key="1">
    <citation type="submission" date="2023-04" db="EMBL/GenBank/DDBJ databases">
        <title>Fusibacter bizertensis strain WBS, isolated from littoral bottom sediments of the Arctic seas - biochemical and genomic analysis.</title>
        <authorList>
            <person name="Brioukhanov A.L."/>
        </authorList>
    </citation>
    <scope>NUCLEOTIDE SEQUENCE [LARGE SCALE GENOMIC DNA]</scope>
    <source>
        <strain evidence="3 4">WBS</strain>
    </source>
</reference>
<dbReference type="EMBL" id="JARYZI010000004">
    <property type="protein sequence ID" value="MDH8678115.1"/>
    <property type="molecule type" value="Genomic_DNA"/>
</dbReference>
<keyword evidence="2" id="KW-0472">Membrane</keyword>
<evidence type="ECO:0000256" key="2">
    <source>
        <dbReference type="SAM" id="Phobius"/>
    </source>
</evidence>
<accession>A0ABT6NCM0</accession>
<comment type="caution">
    <text evidence="3">The sequence shown here is derived from an EMBL/GenBank/DDBJ whole genome shotgun (WGS) entry which is preliminary data.</text>
</comment>